<evidence type="ECO:0000256" key="5">
    <source>
        <dbReference type="ARBA" id="ARBA00022490"/>
    </source>
</evidence>
<feature type="region of interest" description="Disordered" evidence="10">
    <location>
        <begin position="712"/>
        <end position="736"/>
    </location>
</feature>
<reference evidence="12" key="1">
    <citation type="submission" date="2025-08" db="UniProtKB">
        <authorList>
            <consortium name="RefSeq"/>
        </authorList>
    </citation>
    <scope>IDENTIFICATION</scope>
    <source>
        <tissue evidence="12">Spleen</tissue>
    </source>
</reference>
<dbReference type="FunCoup" id="A0A6P5KAN9">
    <property type="interactions" value="338"/>
</dbReference>
<keyword evidence="7" id="KW-0966">Cell projection</keyword>
<evidence type="ECO:0000256" key="4">
    <source>
        <dbReference type="ARBA" id="ARBA00013872"/>
    </source>
</evidence>
<dbReference type="GO" id="GO:0005813">
    <property type="term" value="C:centrosome"/>
    <property type="evidence" value="ECO:0007669"/>
    <property type="project" value="UniProtKB-SubCell"/>
</dbReference>
<feature type="region of interest" description="Disordered" evidence="10">
    <location>
        <begin position="338"/>
        <end position="360"/>
    </location>
</feature>
<feature type="compositionally biased region" description="Basic and acidic residues" evidence="10">
    <location>
        <begin position="290"/>
        <end position="300"/>
    </location>
</feature>
<dbReference type="AlphaFoldDB" id="A0A6P5KAN9"/>
<proteinExistence type="inferred from homology"/>
<dbReference type="KEGG" id="pcw:110208734"/>
<comment type="subcellular location">
    <subcellularLocation>
        <location evidence="1">Cytoplasm</location>
        <location evidence="1">Cytoskeleton</location>
        <location evidence="1">Cilium basal body</location>
    </subcellularLocation>
    <subcellularLocation>
        <location evidence="2">Cytoplasm</location>
        <location evidence="2">Cytoskeleton</location>
        <location evidence="2">Microtubule organizing center</location>
        <location evidence="2">Centrosome</location>
    </subcellularLocation>
</comment>
<dbReference type="RefSeq" id="XP_020842530.1">
    <property type="nucleotide sequence ID" value="XM_020986871.1"/>
</dbReference>
<dbReference type="CTD" id="55857"/>
<feature type="region of interest" description="Disordered" evidence="10">
    <location>
        <begin position="146"/>
        <end position="186"/>
    </location>
</feature>
<comment type="function">
    <text evidence="8">Centrosomal protein required for establishing a robust mitotic centrosome architecture that can endure the forces that converge on the centrosomes during spindle formation. Required for stabilizing the expanded pericentriolar material around the centriole.</text>
</comment>
<comment type="similarity">
    <text evidence="3">Belongs to the kizuna family.</text>
</comment>
<keyword evidence="11" id="KW-1185">Reference proteome</keyword>
<keyword evidence="6" id="KW-0206">Cytoskeleton</keyword>
<evidence type="ECO:0000256" key="3">
    <source>
        <dbReference type="ARBA" id="ARBA00010767"/>
    </source>
</evidence>
<evidence type="ECO:0000313" key="11">
    <source>
        <dbReference type="Proteomes" id="UP000515140"/>
    </source>
</evidence>
<evidence type="ECO:0000256" key="6">
    <source>
        <dbReference type="ARBA" id="ARBA00023212"/>
    </source>
</evidence>
<evidence type="ECO:0000256" key="1">
    <source>
        <dbReference type="ARBA" id="ARBA00004120"/>
    </source>
</evidence>
<evidence type="ECO:0000313" key="12">
    <source>
        <dbReference type="RefSeq" id="XP_020842530.1"/>
    </source>
</evidence>
<feature type="region of interest" description="Disordered" evidence="10">
    <location>
        <begin position="745"/>
        <end position="764"/>
    </location>
</feature>
<dbReference type="GO" id="GO:0007051">
    <property type="term" value="P:spindle organization"/>
    <property type="evidence" value="ECO:0007669"/>
    <property type="project" value="InterPro"/>
</dbReference>
<dbReference type="PANTHER" id="PTHR16299:SF2">
    <property type="entry name" value="CENTROSOMAL PROTEIN KIZUNA"/>
    <property type="match status" value="1"/>
</dbReference>
<protein>
    <recommendedName>
        <fullName evidence="4">Centrosomal protein kizuna</fullName>
    </recommendedName>
    <alternativeName>
        <fullName evidence="9">Polo-like kinase 1 substrate 1</fullName>
    </alternativeName>
</protein>
<feature type="compositionally biased region" description="Low complexity" evidence="10">
    <location>
        <begin position="712"/>
        <end position="728"/>
    </location>
</feature>
<evidence type="ECO:0000256" key="9">
    <source>
        <dbReference type="ARBA" id="ARBA00031153"/>
    </source>
</evidence>
<gene>
    <name evidence="12" type="primary">KIZ</name>
</gene>
<evidence type="ECO:0000256" key="7">
    <source>
        <dbReference type="ARBA" id="ARBA00023273"/>
    </source>
</evidence>
<feature type="region of interest" description="Disordered" evidence="10">
    <location>
        <begin position="525"/>
        <end position="544"/>
    </location>
</feature>
<dbReference type="Proteomes" id="UP000515140">
    <property type="component" value="Unplaced"/>
</dbReference>
<feature type="region of interest" description="Disordered" evidence="10">
    <location>
        <begin position="260"/>
        <end position="302"/>
    </location>
</feature>
<evidence type="ECO:0000256" key="2">
    <source>
        <dbReference type="ARBA" id="ARBA00004300"/>
    </source>
</evidence>
<sequence length="778" mass="87059">MAQGSARGPFPGPDYYEKLGRLQGALRDRTKLKYIKLKKYLKEICESERKAHVRNQEYLKQCHQIQLHIGSFTRNTDRLQKMKMECEAQIKKIHLLTKNSLGVKGILQDNQEKALQVVKPSGINMGTAMSRGLYHPATIFMGRQMPTISSTGDFSTQRKSSQPTKSFSISDPHSCQQTAERSNVTDSYGVQMNSDTQCLNKSDKIDGKTSLQIAEKMPVTSTALSEVEQTHCLEIVSNTNNGKSHLPESKKSAKLNSLLQERLSPEDRTTDLKGDSSYRSEGSEGIVTQEHIERKKEKTKQPVPLVPVPEYCASENAQSEENHCAWETLSDHHQDLKNQRPTKHMQKHEEESLSSDSDLTVSVSEDDPIISTTELHPNLGDKVDEVDGIEALKPICAEQERDALSAEKNNCVLQTIISHASEKESSANSPTRENYLTFKGFSYLLQFIENKLAQESLQSVELYQKAIIDQERFNLLISLCNQTDILKEEDLEACGAVVLHQLQRLLRHTSTKCLLPEEALIDRGSSVGEKPVSSEELSNSSPLREQLSKHVSALKKHNISLKGEVAKMFDVLIGENSNQSSMATALLKKALTEECEDRSSIHSNESSCSLPSILNDNSEIKQAKHAQWLDSIGTRKQEVTSVCEDESKEESLVEKIPITETKAYQLLKQSTLQNNENQIEERYQKEKMGAVSELQLAGLNIGSSTFKTKTSNEIGSEASFSSSEGSPLSRDESKRKITTNLKSKAFWGESDDSNSEIEAALRPRNHNTSIVDFDDFYD</sequence>
<dbReference type="PANTHER" id="PTHR16299">
    <property type="entry name" value="CENTROSOMAL PROTEIN KIZUNA"/>
    <property type="match status" value="1"/>
</dbReference>
<dbReference type="InterPro" id="IPR026742">
    <property type="entry name" value="Centrosomal_kizuma"/>
</dbReference>
<dbReference type="GeneID" id="110208734"/>
<name>A0A6P5KAN9_PHACI</name>
<organism evidence="11 12">
    <name type="scientific">Phascolarctos cinereus</name>
    <name type="common">Koala</name>
    <dbReference type="NCBI Taxonomy" id="38626"/>
    <lineage>
        <taxon>Eukaryota</taxon>
        <taxon>Metazoa</taxon>
        <taxon>Chordata</taxon>
        <taxon>Craniata</taxon>
        <taxon>Vertebrata</taxon>
        <taxon>Euteleostomi</taxon>
        <taxon>Mammalia</taxon>
        <taxon>Metatheria</taxon>
        <taxon>Diprotodontia</taxon>
        <taxon>Phascolarctidae</taxon>
        <taxon>Phascolarctos</taxon>
    </lineage>
</organism>
<evidence type="ECO:0000256" key="10">
    <source>
        <dbReference type="SAM" id="MobiDB-lite"/>
    </source>
</evidence>
<evidence type="ECO:0000256" key="8">
    <source>
        <dbReference type="ARBA" id="ARBA00024919"/>
    </source>
</evidence>
<keyword evidence="5" id="KW-0963">Cytoplasm</keyword>
<dbReference type="InParanoid" id="A0A6P5KAN9"/>
<accession>A0A6P5KAN9</accession>
<feature type="compositionally biased region" description="Basic and acidic residues" evidence="10">
    <location>
        <begin position="263"/>
        <end position="282"/>
    </location>
</feature>